<evidence type="ECO:0000256" key="1">
    <source>
        <dbReference type="ARBA" id="ARBA00004324"/>
    </source>
</evidence>
<evidence type="ECO:0000313" key="13">
    <source>
        <dbReference type="EMBL" id="KIP11460.1"/>
    </source>
</evidence>
<accession>A0A0C3SF48</accession>
<dbReference type="GO" id="GO:0006281">
    <property type="term" value="P:DNA repair"/>
    <property type="evidence" value="ECO:0007669"/>
    <property type="project" value="UniProtKB-KW"/>
</dbReference>
<evidence type="ECO:0000256" key="6">
    <source>
        <dbReference type="ARBA" id="ARBA00022763"/>
    </source>
</evidence>
<dbReference type="InterPro" id="IPR011989">
    <property type="entry name" value="ARM-like"/>
</dbReference>
<dbReference type="Pfam" id="PF11919">
    <property type="entry name" value="PSME4_C"/>
    <property type="match status" value="1"/>
</dbReference>
<keyword evidence="6" id="KW-0227">DNA damage</keyword>
<dbReference type="GO" id="GO:0070628">
    <property type="term" value="F:proteasome binding"/>
    <property type="evidence" value="ECO:0007669"/>
    <property type="project" value="InterPro"/>
</dbReference>
<evidence type="ECO:0000256" key="8">
    <source>
        <dbReference type="ARBA" id="ARBA00023242"/>
    </source>
</evidence>
<keyword evidence="4" id="KW-0963">Cytoplasm</keyword>
<dbReference type="InterPro" id="IPR021843">
    <property type="entry name" value="PSME4_C"/>
</dbReference>
<evidence type="ECO:0008006" key="15">
    <source>
        <dbReference type="Google" id="ProtNLM"/>
    </source>
</evidence>
<feature type="domain" description="Proteasome activator complex subunit 4-like HEAT repeat-like" evidence="12">
    <location>
        <begin position="1348"/>
        <end position="1548"/>
    </location>
</feature>
<comment type="subcellular location">
    <subcellularLocation>
        <location evidence="2">Cytoplasm</location>
    </subcellularLocation>
    <subcellularLocation>
        <location evidence="1">Nucleus speckle</location>
    </subcellularLocation>
</comment>
<dbReference type="GO" id="GO:0005829">
    <property type="term" value="C:cytosol"/>
    <property type="evidence" value="ECO:0007669"/>
    <property type="project" value="TreeGrafter"/>
</dbReference>
<name>A0A0C3SF48_PHLG1</name>
<dbReference type="InterPro" id="IPR055455">
    <property type="entry name" value="HEAT_PSME4"/>
</dbReference>
<feature type="domain" description="Proteasome activator complex subunit 4 C-terminal" evidence="10">
    <location>
        <begin position="1838"/>
        <end position="1923"/>
    </location>
</feature>
<dbReference type="InterPro" id="IPR016024">
    <property type="entry name" value="ARM-type_fold"/>
</dbReference>
<evidence type="ECO:0000256" key="4">
    <source>
        <dbReference type="ARBA" id="ARBA00022490"/>
    </source>
</evidence>
<organism evidence="13 14">
    <name type="scientific">Phlebiopsis gigantea (strain 11061_1 CR5-6)</name>
    <name type="common">White-rot fungus</name>
    <name type="synonym">Peniophora gigantea</name>
    <dbReference type="NCBI Taxonomy" id="745531"/>
    <lineage>
        <taxon>Eukaryota</taxon>
        <taxon>Fungi</taxon>
        <taxon>Dikarya</taxon>
        <taxon>Basidiomycota</taxon>
        <taxon>Agaricomycotina</taxon>
        <taxon>Agaricomycetes</taxon>
        <taxon>Polyporales</taxon>
        <taxon>Phanerochaetaceae</taxon>
        <taxon>Phlebiopsis</taxon>
    </lineage>
</organism>
<dbReference type="InterPro" id="IPR032430">
    <property type="entry name" value="Blm10_mid"/>
</dbReference>
<keyword evidence="8" id="KW-0539">Nucleus</keyword>
<dbReference type="HOGENOM" id="CLU_000772_3_0_1"/>
<feature type="domain" description="Proteasome activator Blm10 middle HEAT repeats region" evidence="11">
    <location>
        <begin position="376"/>
        <end position="910"/>
    </location>
</feature>
<dbReference type="PANTHER" id="PTHR32170">
    <property type="entry name" value="PROTEASOME ACTIVATOR COMPLEX SUBUNIT 4"/>
    <property type="match status" value="1"/>
</dbReference>
<evidence type="ECO:0000256" key="5">
    <source>
        <dbReference type="ARBA" id="ARBA00022737"/>
    </source>
</evidence>
<dbReference type="EMBL" id="KN840446">
    <property type="protein sequence ID" value="KIP11460.1"/>
    <property type="molecule type" value="Genomic_DNA"/>
</dbReference>
<evidence type="ECO:0000256" key="3">
    <source>
        <dbReference type="ARBA" id="ARBA00005739"/>
    </source>
</evidence>
<dbReference type="SUPFAM" id="SSF48371">
    <property type="entry name" value="ARM repeat"/>
    <property type="match status" value="1"/>
</dbReference>
<dbReference type="OrthoDB" id="17907at2759"/>
<dbReference type="Gene3D" id="1.25.10.10">
    <property type="entry name" value="Leucine-rich Repeat Variant"/>
    <property type="match status" value="1"/>
</dbReference>
<dbReference type="Proteomes" id="UP000053257">
    <property type="component" value="Unassembled WGS sequence"/>
</dbReference>
<gene>
    <name evidence="13" type="ORF">PHLGIDRAFT_83537</name>
</gene>
<evidence type="ECO:0000259" key="11">
    <source>
        <dbReference type="Pfam" id="PF16507"/>
    </source>
</evidence>
<reference evidence="13 14" key="1">
    <citation type="journal article" date="2014" name="PLoS Genet.">
        <title>Analysis of the Phlebiopsis gigantea genome, transcriptome and secretome provides insight into its pioneer colonization strategies of wood.</title>
        <authorList>
            <person name="Hori C."/>
            <person name="Ishida T."/>
            <person name="Igarashi K."/>
            <person name="Samejima M."/>
            <person name="Suzuki H."/>
            <person name="Master E."/>
            <person name="Ferreira P."/>
            <person name="Ruiz-Duenas F.J."/>
            <person name="Held B."/>
            <person name="Canessa P."/>
            <person name="Larrondo L.F."/>
            <person name="Schmoll M."/>
            <person name="Druzhinina I.S."/>
            <person name="Kubicek C.P."/>
            <person name="Gaskell J.A."/>
            <person name="Kersten P."/>
            <person name="St John F."/>
            <person name="Glasner J."/>
            <person name="Sabat G."/>
            <person name="Splinter BonDurant S."/>
            <person name="Syed K."/>
            <person name="Yadav J."/>
            <person name="Mgbeahuruike A.C."/>
            <person name="Kovalchuk A."/>
            <person name="Asiegbu F.O."/>
            <person name="Lackner G."/>
            <person name="Hoffmeister D."/>
            <person name="Rencoret J."/>
            <person name="Gutierrez A."/>
            <person name="Sun H."/>
            <person name="Lindquist E."/>
            <person name="Barry K."/>
            <person name="Riley R."/>
            <person name="Grigoriev I.V."/>
            <person name="Henrissat B."/>
            <person name="Kues U."/>
            <person name="Berka R.M."/>
            <person name="Martinez A.T."/>
            <person name="Covert S.F."/>
            <person name="Blanchette R.A."/>
            <person name="Cullen D."/>
        </authorList>
    </citation>
    <scope>NUCLEOTIDE SEQUENCE [LARGE SCALE GENOMIC DNA]</scope>
    <source>
        <strain evidence="13 14">11061_1 CR5-6</strain>
    </source>
</reference>
<evidence type="ECO:0000259" key="10">
    <source>
        <dbReference type="Pfam" id="PF11919"/>
    </source>
</evidence>
<keyword evidence="5" id="KW-0677">Repeat</keyword>
<dbReference type="GO" id="GO:0010499">
    <property type="term" value="P:proteasomal ubiquitin-independent protein catabolic process"/>
    <property type="evidence" value="ECO:0007669"/>
    <property type="project" value="TreeGrafter"/>
</dbReference>
<dbReference type="Pfam" id="PF16507">
    <property type="entry name" value="HEAT_PSME4_mid"/>
    <property type="match status" value="1"/>
</dbReference>
<dbReference type="PANTHER" id="PTHR32170:SF3">
    <property type="entry name" value="PROTEASOME ACTIVATOR COMPLEX SUBUNIT 4"/>
    <property type="match status" value="1"/>
</dbReference>
<dbReference type="GO" id="GO:0016607">
    <property type="term" value="C:nuclear speck"/>
    <property type="evidence" value="ECO:0007669"/>
    <property type="project" value="UniProtKB-SubCell"/>
</dbReference>
<feature type="compositionally biased region" description="Polar residues" evidence="9">
    <location>
        <begin position="14"/>
        <end position="25"/>
    </location>
</feature>
<keyword evidence="14" id="KW-1185">Reference proteome</keyword>
<feature type="region of interest" description="Disordered" evidence="9">
    <location>
        <begin position="1"/>
        <end position="25"/>
    </location>
</feature>
<evidence type="ECO:0000256" key="9">
    <source>
        <dbReference type="SAM" id="MobiDB-lite"/>
    </source>
</evidence>
<evidence type="ECO:0000256" key="2">
    <source>
        <dbReference type="ARBA" id="ARBA00004496"/>
    </source>
</evidence>
<protein>
    <recommendedName>
        <fullName evidence="15">ARM repeat-containing protein</fullName>
    </recommendedName>
</protein>
<evidence type="ECO:0000259" key="12">
    <source>
        <dbReference type="Pfam" id="PF23096"/>
    </source>
</evidence>
<keyword evidence="7" id="KW-0234">DNA repair</keyword>
<evidence type="ECO:0000256" key="7">
    <source>
        <dbReference type="ARBA" id="ARBA00023204"/>
    </source>
</evidence>
<dbReference type="GO" id="GO:0016504">
    <property type="term" value="F:peptidase activator activity"/>
    <property type="evidence" value="ECO:0007669"/>
    <property type="project" value="InterPro"/>
</dbReference>
<proteinExistence type="inferred from homology"/>
<dbReference type="InterPro" id="IPR035309">
    <property type="entry name" value="PSME4"/>
</dbReference>
<evidence type="ECO:0000313" key="14">
    <source>
        <dbReference type="Proteomes" id="UP000053257"/>
    </source>
</evidence>
<dbReference type="Pfam" id="PF23096">
    <property type="entry name" value="HEAT_PSME4"/>
    <property type="match status" value="1"/>
</dbReference>
<comment type="similarity">
    <text evidence="3">Belongs to the BLM10 family.</text>
</comment>
<sequence>MDEDEMSVPDSPLESGSMSPRQAATTDKQRATLQSYLDALPYKCETVEEMQANLEYLVGKIFVCAKSKNWLVLTTWDGALQCWLLMRYPIPKTTRAKLARLYYELCLLPGLEPRVTRSWADMLSRLISTKPDQRRKLDPSDLQLPWQPLWRVLQKELWPKRRLHDPNRNVINVLIFVAEVCRRFYPASEIPSMLSEFLPTITQDNILTMVPVMTAFIPPTHTQLYMPVYFHLWEAFNSSVLDDRLLELCGELSEEHVAGKQGDAGEDGGAEWKDVGIWTEAEWTRLVGKALGSMNVPVGNVRGASTTAAHADSMADKSSMRIRKPIVRYNALAKFFVYSMSLDGAVRGETGTTPAADGVAASQVGYLAGSRALDSLDKLITSTESYFHPSNSGHWTLALTSFIQRLAAEFCKRWKEEQQPSCKTPVTRRLTPAIRRAFVKTLRTPALLAMFAKDPISSTYAQGALRALALLDPNLIMPEILERAYSGLEIVNETHRTTAVLTSLAGVALPLVSDKLWLGGQKHIVPLLELCIPGIDLNDPMKTLCTSMFIVSVVQHIKIGDLSIQQGGVPLSSAPAEDMMEVDGQNDVRLPDGIEVGETPTLSREEERTLARDSTAGFADWVTALIRRVFALYENLPEEGGKKNMTGGKLEEAVLKSIKGTLDVLCLQLSDSLFDLVLKLVYDYGTTNARSNAVRAFGQLVACLARVRPEKTLGKFLPFCVSQIKEELKHGASSIRTTSTHAAVPSDTTLHWNMSILRGCLGYGGPALLKYKVEIIELLQLLIDKTKTERGYSGTGRLIHRILHTVGAVYTLNARFINSDEWDDPEFNRNHNLHWGRLVNPEDVKIEWHTPSAEEIDFVIEVLERIGSPALDKVELLLESAGHWNSVDRNDFCRYLHAVRSIWGGLPMLLQEAPKEVKNPCFYAETEVDGLLVTPLAVKAGFALDDPSDPRYQKVLAHRTRFGNVIHRATIVLSQRVEGEDHIDAVISVSKAIDVYLLEYAITRSTFDSLQKSYTVARDLNRMWPRQKENSRQAFVKRAQAYHAGRVYLHSLYRKRAELDDKLLEDLITLSLSPYTRVRRHAQAVMHNACGYYLRSTRFCLPWLFQALAKGNDPDRMKGALYVLWNKGITSYALADPNFHGQYLRALLECQFEEKPSIQKLVNSVAQDSLSFLTEEALHTDTFTEETVGIDTALDSLSEDFSSNLVDRDLLKRALAKAPVRASYKKQRYNENVLAILEIASRPTTHWRYVQNAAKFLSNLLRRDFTPPSSLGQFFAELSVSPHTTIRSCAHKAIIKMTSHIKIRTYSQSAEELWLDEWKNPLRVDVSIQDTTAFPAQLRQPVRYDDTESFYVDKLNTGFLVWSDKVKAYRPVGPGESPFVWEKSSQELLDAVRGVVINDTYFTQLSALLAQESSKNPTTLKLRSENVTFVKSLAKMFEHHILDQALAVIEPLLMDNDRYQQRAGAEILAGVLRGAKHWPQQHYDRLWDWVMLRLEQIYHQIKPDTLTFWEGVFNEQLLERDYRRMERLVKWIISLQLDFHGDSAFAMSKALALFGIVVDCCWPCFEPLSGQYMKLFLDNANTGYAEIRQHIAHNLAAITSEQWRPTYQSTEELLAACRDRVDPLKIREAKHVDGVLSIAERLPVWKEERLPPPRVSQSQYDKVGLTVLQWIWASAHGPHPILVLPYVVALLPEILRMSELNDSSELQKYSSAVLYVLSAVDPPADYVHVIANHFLTAIKSSNSWRVRLNALPTLLVFFYRNLVCISGDVVTRMMDVLLDCLSDENVEVREMASQMLSGVVRCSQRQSIIPLRDRFIKLARNTKLPPRRDPTYPDSLRTLHSAILGVCALIESFPYSVEPWIPPLTDILAAHATDPIPVSTTIRKCASEFKKTHQDTWHKDQLAFDEDQLQNLSTMLVGTSYYA</sequence>
<dbReference type="STRING" id="745531.A0A0C3SF48"/>